<evidence type="ECO:0000313" key="1">
    <source>
        <dbReference type="EMBL" id="CBJ91418.1"/>
    </source>
</evidence>
<dbReference type="GeneID" id="24904292"/>
<evidence type="ECO:0000313" key="2">
    <source>
        <dbReference type="Proteomes" id="UP000008075"/>
    </source>
</evidence>
<accession>D3V968</accession>
<name>D3V968_XENNA</name>
<keyword evidence="2" id="KW-1185">Reference proteome</keyword>
<dbReference type="STRING" id="406817.XNC1_3370"/>
<protein>
    <submittedName>
        <fullName evidence="1">Uncharacterized protein</fullName>
    </submittedName>
</protein>
<dbReference type="RefSeq" id="WP_013184999.1">
    <property type="nucleotide sequence ID" value="NC_014228.1"/>
</dbReference>
<dbReference type="KEGG" id="xne:XNC1_3370"/>
<proteinExistence type="predicted"/>
<sequence length="85" mass="9649">MLPPPIPAPLLQKQIPELRNPRYYGIYQSGRDRCLQQALAGNDIRAVPLYSHNATYQSLFHRGWLSVSAQDIRLAKAEVCHARHA</sequence>
<dbReference type="eggNOG" id="ENOG5033EBH">
    <property type="taxonomic scope" value="Bacteria"/>
</dbReference>
<dbReference type="Proteomes" id="UP000008075">
    <property type="component" value="Chromosome"/>
</dbReference>
<reference evidence="1 2" key="1">
    <citation type="journal article" date="2011" name="PLoS ONE">
        <title>The entomopathogenic bacterial endosymbionts xenorhabdus and photorhabdus: convergent lifestyles from divergent genomes.</title>
        <authorList>
            <person name="Chaston J.M."/>
            <person name="Suen G."/>
            <person name="Tucker S.L."/>
            <person name="Andersen A.W."/>
            <person name="Bhasin A."/>
            <person name="Bode E."/>
            <person name="Bode H.B."/>
            <person name="Brachmann A.O."/>
            <person name="Cowles C.E."/>
            <person name="Cowles K.N."/>
            <person name="Darby C."/>
            <person name="de Leon L."/>
            <person name="Drace K."/>
            <person name="Du Z."/>
            <person name="Givaudan A."/>
            <person name="Herbert Tran E.E."/>
            <person name="Jewell K.A."/>
            <person name="Knack J.J."/>
            <person name="Krasomil-Osterfeld K.C."/>
            <person name="Kukor R."/>
            <person name="Lanois A."/>
            <person name="Latreille P."/>
            <person name="Leimgruber N.K."/>
            <person name="Lipke C.M."/>
            <person name="Liu R."/>
            <person name="Lu X."/>
            <person name="Martens E.C."/>
            <person name="Marri P.R."/>
            <person name="Medigue C."/>
            <person name="Menard M.L."/>
            <person name="Miller N.M."/>
            <person name="Morales-Soto N."/>
            <person name="Norton S."/>
            <person name="Ogier J.C."/>
            <person name="Orchard S.S."/>
            <person name="Park D."/>
            <person name="Park Y."/>
            <person name="Qurollo B.A."/>
            <person name="Sugar D.R."/>
            <person name="Richards G.R."/>
            <person name="Rouy Z."/>
            <person name="Slominski B."/>
            <person name="Slominski K."/>
            <person name="Snyder H."/>
            <person name="Tjaden B.C."/>
            <person name="van der Hoeven R."/>
            <person name="Welch R.D."/>
            <person name="Wheeler C."/>
            <person name="Xiang B."/>
            <person name="Barbazuk B."/>
            <person name="Gaudriault S."/>
            <person name="Goodner B."/>
            <person name="Slater S.C."/>
            <person name="Forst S."/>
            <person name="Goldman B.S."/>
            <person name="Goodrich-Blair H."/>
        </authorList>
    </citation>
    <scope>NUCLEOTIDE SEQUENCE [LARGE SCALE GENOMIC DNA]</scope>
    <source>
        <strain evidence="2">ATCC 19061 / DSM 3370 / CCUG 14189 / LMG 1036 / NCIMB 9965 / AN6</strain>
    </source>
</reference>
<gene>
    <name evidence="1" type="ordered locus">XNC1_3370</name>
</gene>
<dbReference type="AlphaFoldDB" id="D3V968"/>
<organism evidence="1 2">
    <name type="scientific">Xenorhabdus nematophila (strain ATCC 19061 / DSM 3370 / CCUG 14189 / LMG 1036 / NCIMB 9965 / AN6)</name>
    <dbReference type="NCBI Taxonomy" id="406817"/>
    <lineage>
        <taxon>Bacteria</taxon>
        <taxon>Pseudomonadati</taxon>
        <taxon>Pseudomonadota</taxon>
        <taxon>Gammaproteobacteria</taxon>
        <taxon>Enterobacterales</taxon>
        <taxon>Morganellaceae</taxon>
        <taxon>Xenorhabdus</taxon>
    </lineage>
</organism>
<dbReference type="HOGENOM" id="CLU_181405_0_0_6"/>
<dbReference type="EMBL" id="FN667742">
    <property type="protein sequence ID" value="CBJ91418.1"/>
    <property type="molecule type" value="Genomic_DNA"/>
</dbReference>